<evidence type="ECO:0000313" key="5">
    <source>
        <dbReference type="Proteomes" id="UP000823485"/>
    </source>
</evidence>
<dbReference type="EMBL" id="JAFBFH010000028">
    <property type="protein sequence ID" value="MBM7716550.1"/>
    <property type="molecule type" value="Genomic_DNA"/>
</dbReference>
<keyword evidence="2" id="KW-0560">Oxidoreductase</keyword>
<evidence type="ECO:0000256" key="1">
    <source>
        <dbReference type="ARBA" id="ARBA00006484"/>
    </source>
</evidence>
<dbReference type="CDD" id="cd05374">
    <property type="entry name" value="17beta-HSD-like_SDR_c"/>
    <property type="match status" value="1"/>
</dbReference>
<dbReference type="SUPFAM" id="SSF51735">
    <property type="entry name" value="NAD(P)-binding Rossmann-fold domains"/>
    <property type="match status" value="1"/>
</dbReference>
<dbReference type="Gene3D" id="3.40.50.720">
    <property type="entry name" value="NAD(P)-binding Rossmann-like Domain"/>
    <property type="match status" value="1"/>
</dbReference>
<dbReference type="PRINTS" id="PR00080">
    <property type="entry name" value="SDRFAMILY"/>
</dbReference>
<sequence>MEKQTVFITGSASGFGMLAAVELAKRGCQVIASMRNLEKAEKLKSLCSMHQMEDRVNIVQLDVTRPNGFPDLLNDLPPVDILINNAGFAMGGFCEEVSLEEYKEQFETNFFGLIAVTQAFLPAMRARKKGTIINISSISGKVGFPGLSPYVASKHALEGWTECLRMEVKPFGIDVFLIEPGSFKTSIWSTGKTIARNSLVESSPYSFFKKAILHELEKGEAKYEDPQIVASLIADLCMSKEAGRLRYPVGKGVKTTLFLKNMIPWKKWEQIFLKKLLGK</sequence>
<protein>
    <submittedName>
        <fullName evidence="4">Short-subunit dehydrogenase</fullName>
    </submittedName>
</protein>
<dbReference type="RefSeq" id="WP_077110479.1">
    <property type="nucleotide sequence ID" value="NZ_JAFBFH010000028.1"/>
</dbReference>
<dbReference type="NCBIfam" id="NF005372">
    <property type="entry name" value="PRK06914.1"/>
    <property type="match status" value="1"/>
</dbReference>
<dbReference type="Pfam" id="PF00106">
    <property type="entry name" value="adh_short"/>
    <property type="match status" value="1"/>
</dbReference>
<evidence type="ECO:0000256" key="2">
    <source>
        <dbReference type="ARBA" id="ARBA00023002"/>
    </source>
</evidence>
<evidence type="ECO:0000313" key="4">
    <source>
        <dbReference type="EMBL" id="MBM7716550.1"/>
    </source>
</evidence>
<organism evidence="4 5">
    <name type="scientific">Siminovitchia thermophila</name>
    <dbReference type="NCBI Taxonomy" id="1245522"/>
    <lineage>
        <taxon>Bacteria</taxon>
        <taxon>Bacillati</taxon>
        <taxon>Bacillota</taxon>
        <taxon>Bacilli</taxon>
        <taxon>Bacillales</taxon>
        <taxon>Bacillaceae</taxon>
        <taxon>Siminovitchia</taxon>
    </lineage>
</organism>
<dbReference type="PRINTS" id="PR00081">
    <property type="entry name" value="GDHRDH"/>
</dbReference>
<name>A0ABS2RB31_9BACI</name>
<dbReference type="InterPro" id="IPR002347">
    <property type="entry name" value="SDR_fam"/>
</dbReference>
<dbReference type="PANTHER" id="PTHR43976">
    <property type="entry name" value="SHORT CHAIN DEHYDROGENASE"/>
    <property type="match status" value="1"/>
</dbReference>
<evidence type="ECO:0000256" key="3">
    <source>
        <dbReference type="RuleBase" id="RU000363"/>
    </source>
</evidence>
<keyword evidence="5" id="KW-1185">Reference proteome</keyword>
<dbReference type="PANTHER" id="PTHR43976:SF16">
    <property type="entry name" value="SHORT-CHAIN DEHYDROGENASE_REDUCTASE FAMILY PROTEIN"/>
    <property type="match status" value="1"/>
</dbReference>
<reference evidence="4 5" key="1">
    <citation type="submission" date="2021-01" db="EMBL/GenBank/DDBJ databases">
        <title>Genomic Encyclopedia of Type Strains, Phase IV (KMG-IV): sequencing the most valuable type-strain genomes for metagenomic binning, comparative biology and taxonomic classification.</title>
        <authorList>
            <person name="Goeker M."/>
        </authorList>
    </citation>
    <scope>NUCLEOTIDE SEQUENCE [LARGE SCALE GENOMIC DNA]</scope>
    <source>
        <strain evidence="4 5">DSM 105453</strain>
    </source>
</reference>
<dbReference type="InterPro" id="IPR036291">
    <property type="entry name" value="NAD(P)-bd_dom_sf"/>
</dbReference>
<accession>A0ABS2RB31</accession>
<dbReference type="Proteomes" id="UP000823485">
    <property type="component" value="Unassembled WGS sequence"/>
</dbReference>
<gene>
    <name evidence="4" type="ORF">JOC94_003570</name>
</gene>
<dbReference type="PROSITE" id="PS00061">
    <property type="entry name" value="ADH_SHORT"/>
    <property type="match status" value="1"/>
</dbReference>
<dbReference type="InterPro" id="IPR051911">
    <property type="entry name" value="SDR_oxidoreductase"/>
</dbReference>
<comment type="similarity">
    <text evidence="1 3">Belongs to the short-chain dehydrogenases/reductases (SDR) family.</text>
</comment>
<comment type="caution">
    <text evidence="4">The sequence shown here is derived from an EMBL/GenBank/DDBJ whole genome shotgun (WGS) entry which is preliminary data.</text>
</comment>
<proteinExistence type="inferred from homology"/>
<dbReference type="InterPro" id="IPR020904">
    <property type="entry name" value="Sc_DH/Rdtase_CS"/>
</dbReference>